<dbReference type="CDD" id="cd05242">
    <property type="entry name" value="SDR_a8"/>
    <property type="match status" value="1"/>
</dbReference>
<dbReference type="InterPro" id="IPR036291">
    <property type="entry name" value="NAD(P)-bd_dom_sf"/>
</dbReference>
<evidence type="ECO:0000313" key="4">
    <source>
        <dbReference type="EMBL" id="QPT39009.1"/>
    </source>
</evidence>
<gene>
    <name evidence="4" type="ORF">I6G29_07270</name>
    <name evidence="5" type="ORF">NCTC11997_01516</name>
</gene>
<dbReference type="Proteomes" id="UP000594903">
    <property type="component" value="Chromosome"/>
</dbReference>
<organism evidence="5 6">
    <name type="scientific">Oligella ureolytica</name>
    <dbReference type="NCBI Taxonomy" id="90244"/>
    <lineage>
        <taxon>Bacteria</taxon>
        <taxon>Pseudomonadati</taxon>
        <taxon>Pseudomonadota</taxon>
        <taxon>Betaproteobacteria</taxon>
        <taxon>Burkholderiales</taxon>
        <taxon>Alcaligenaceae</taxon>
        <taxon>Oligella</taxon>
    </lineage>
</organism>
<evidence type="ECO:0000313" key="5">
    <source>
        <dbReference type="EMBL" id="SUA54455.1"/>
    </source>
</evidence>
<feature type="domain" description="DUF1731" evidence="3">
    <location>
        <begin position="250"/>
        <end position="296"/>
    </location>
</feature>
<accession>A0A378XH38</accession>
<evidence type="ECO:0000259" key="3">
    <source>
        <dbReference type="Pfam" id="PF08338"/>
    </source>
</evidence>
<dbReference type="Gene3D" id="3.40.50.720">
    <property type="entry name" value="NAD(P)-binding Rossmann-like Domain"/>
    <property type="match status" value="1"/>
</dbReference>
<dbReference type="PANTHER" id="PTHR11092:SF0">
    <property type="entry name" value="EPIMERASE FAMILY PROTEIN SDR39U1"/>
    <property type="match status" value="1"/>
</dbReference>
<dbReference type="PANTHER" id="PTHR11092">
    <property type="entry name" value="SUGAR NUCLEOTIDE EPIMERASE RELATED"/>
    <property type="match status" value="1"/>
</dbReference>
<evidence type="ECO:0000259" key="2">
    <source>
        <dbReference type="Pfam" id="PF01370"/>
    </source>
</evidence>
<dbReference type="OrthoDB" id="9801773at2"/>
<sequence>MRLLITGGTGLIGRNLCQLWVSQGHEVYVWSRTPEKVKGLCGSTVQGVKTLAEIDQIPFDAVINLAGAPIADKPWTEARRQLLLDSRITLTNELVAWLAKQDHKPDVLISGSAVGWYGDGGEEVLTEESPPQSQDFATHLCAAWEASALAAESLGIRVALIRTGLVLTGQGGFLSRLMPLFKFGLGGKQGSGQQWMPWVHVDDEVGMIDYVLQHPECRGAYNACAPNPVRNQEFAKALGHHLSRPAILPVPGFMLTLILGEMAELVLGGQRLQPKRILEAGYKFKYPQLEEALKAL</sequence>
<feature type="domain" description="NAD-dependent epimerase/dehydratase" evidence="2">
    <location>
        <begin position="4"/>
        <end position="222"/>
    </location>
</feature>
<proteinExistence type="inferred from homology"/>
<dbReference type="NCBIfam" id="TIGR01777">
    <property type="entry name" value="yfcH"/>
    <property type="match status" value="1"/>
</dbReference>
<name>A0A378XH38_9BURK</name>
<dbReference type="EMBL" id="UGSB01000001">
    <property type="protein sequence ID" value="SUA54455.1"/>
    <property type="molecule type" value="Genomic_DNA"/>
</dbReference>
<dbReference type="EMBL" id="CP065725">
    <property type="protein sequence ID" value="QPT39009.1"/>
    <property type="molecule type" value="Genomic_DNA"/>
</dbReference>
<protein>
    <submittedName>
        <fullName evidence="5">Epimerase family protein SA0724</fullName>
    </submittedName>
    <submittedName>
        <fullName evidence="4">TIGR01777 family oxidoreductase</fullName>
    </submittedName>
</protein>
<dbReference type="Proteomes" id="UP000254603">
    <property type="component" value="Unassembled WGS sequence"/>
</dbReference>
<dbReference type="SUPFAM" id="SSF51735">
    <property type="entry name" value="NAD(P)-binding Rossmann-fold domains"/>
    <property type="match status" value="1"/>
</dbReference>
<keyword evidence="7" id="KW-1185">Reference proteome</keyword>
<dbReference type="Pfam" id="PF08338">
    <property type="entry name" value="DUF1731"/>
    <property type="match status" value="1"/>
</dbReference>
<dbReference type="AlphaFoldDB" id="A0A378XH38"/>
<reference evidence="5 6" key="1">
    <citation type="submission" date="2018-06" db="EMBL/GenBank/DDBJ databases">
        <authorList>
            <consortium name="Pathogen Informatics"/>
            <person name="Doyle S."/>
        </authorList>
    </citation>
    <scope>NUCLEOTIDE SEQUENCE [LARGE SCALE GENOMIC DNA]</scope>
    <source>
        <strain evidence="5 6">NCTC11997</strain>
    </source>
</reference>
<evidence type="ECO:0000313" key="7">
    <source>
        <dbReference type="Proteomes" id="UP000594903"/>
    </source>
</evidence>
<dbReference type="STRING" id="1122619.GCA_000373745_01929"/>
<comment type="similarity">
    <text evidence="1">Belongs to the NAD(P)-dependent epimerase/dehydratase family. SDR39U1 subfamily.</text>
</comment>
<dbReference type="InterPro" id="IPR010099">
    <property type="entry name" value="SDR39U1"/>
</dbReference>
<dbReference type="InterPro" id="IPR013549">
    <property type="entry name" value="DUF1731"/>
</dbReference>
<reference evidence="4 7" key="2">
    <citation type="submission" date="2020-12" db="EMBL/GenBank/DDBJ databases">
        <title>FDA dAtabase for Regulatory Grade micrObial Sequences (FDA-ARGOS): Supporting development and validation of Infectious Disease Dx tests.</title>
        <authorList>
            <person name="Sproer C."/>
            <person name="Gronow S."/>
            <person name="Severitt S."/>
            <person name="Schroder I."/>
            <person name="Tallon L."/>
            <person name="Sadzewicz L."/>
            <person name="Zhao X."/>
            <person name="Boylan J."/>
            <person name="Ott S."/>
            <person name="Bowen H."/>
            <person name="Vavikolanu K."/>
            <person name="Mehta A."/>
            <person name="Aluvathingal J."/>
            <person name="Nadendla S."/>
            <person name="Lowell S."/>
            <person name="Myers T."/>
            <person name="Yan Y."/>
            <person name="Sichtig H."/>
        </authorList>
    </citation>
    <scope>NUCLEOTIDE SEQUENCE [LARGE SCALE GENOMIC DNA]</scope>
    <source>
        <strain evidence="4 7">FDAARGOS_872</strain>
    </source>
</reference>
<evidence type="ECO:0000256" key="1">
    <source>
        <dbReference type="ARBA" id="ARBA00009353"/>
    </source>
</evidence>
<evidence type="ECO:0000313" key="6">
    <source>
        <dbReference type="Proteomes" id="UP000254603"/>
    </source>
</evidence>
<dbReference type="RefSeq" id="WP_018575107.1">
    <property type="nucleotide sequence ID" value="NZ_CP065725.1"/>
</dbReference>
<dbReference type="InterPro" id="IPR001509">
    <property type="entry name" value="Epimerase_deHydtase"/>
</dbReference>
<dbReference type="Pfam" id="PF01370">
    <property type="entry name" value="Epimerase"/>
    <property type="match status" value="1"/>
</dbReference>